<feature type="chain" id="PRO_5018789307" evidence="2">
    <location>
        <begin position="22"/>
        <end position="407"/>
    </location>
</feature>
<reference evidence="3 4" key="1">
    <citation type="submission" date="2018-04" db="EMBL/GenBank/DDBJ databases">
        <authorList>
            <person name="Zhang X."/>
            <person name="Yuan J."/>
            <person name="Li F."/>
            <person name="Xiang J."/>
        </authorList>
    </citation>
    <scope>NUCLEOTIDE SEQUENCE [LARGE SCALE GENOMIC DNA]</scope>
    <source>
        <tissue evidence="3">Muscle</tissue>
    </source>
</reference>
<protein>
    <submittedName>
        <fullName evidence="3">Uncharacterized protein</fullName>
    </submittedName>
</protein>
<dbReference type="AlphaFoldDB" id="A0A3R7PEX7"/>
<feature type="compositionally biased region" description="Low complexity" evidence="1">
    <location>
        <begin position="306"/>
        <end position="320"/>
    </location>
</feature>
<proteinExistence type="predicted"/>
<feature type="region of interest" description="Disordered" evidence="1">
    <location>
        <begin position="267"/>
        <end position="407"/>
    </location>
</feature>
<evidence type="ECO:0000313" key="3">
    <source>
        <dbReference type="EMBL" id="ROT63869.1"/>
    </source>
</evidence>
<accession>A0A3R7PEX7</accession>
<dbReference type="OrthoDB" id="10489088at2759"/>
<sequence>MRQIHIFLLVTWSYLFGGQRAHENVPARYRSPSKGQPAARPSLINETEQETFVMHIRITEVSVHSDEEEGRGGAAAPPRAKRGTCDADVVVPPNRTRFITTETKARVTLYFHPTEDFRYLSVILKLSNILDSPKIQVSFPSSHLCASDFSRWHELTVDAFELDVKNEVDKWAVRASVGSCSFIKASPYWYSLSTFKDLKIVATGASSWRLSAPGEDCRFTTTTAVPTQIALLPRHDFENAHHHDNANHNDYLSNDCQVHDTRNNYYLPDDCQTHDTRNNTTSPTTAKPTTRIATPTFPVTRRSNNTSPPTTAAKSTTTTTVRCQTPSLPQADDSTTSSRTTTTPGTTATTSTAVQLGQSTAGGRDKPEDLNHNPADTTDNVATDTTDNPGARRPAAAPDYHARSAPS</sequence>
<evidence type="ECO:0000256" key="1">
    <source>
        <dbReference type="SAM" id="MobiDB-lite"/>
    </source>
</evidence>
<feature type="compositionally biased region" description="Low complexity" evidence="1">
    <location>
        <begin position="280"/>
        <end position="290"/>
    </location>
</feature>
<dbReference type="Proteomes" id="UP000283509">
    <property type="component" value="Unassembled WGS sequence"/>
</dbReference>
<comment type="caution">
    <text evidence="3">The sequence shown here is derived from an EMBL/GenBank/DDBJ whole genome shotgun (WGS) entry which is preliminary data.</text>
</comment>
<feature type="compositionally biased region" description="Low complexity" evidence="1">
    <location>
        <begin position="334"/>
        <end position="352"/>
    </location>
</feature>
<keyword evidence="2" id="KW-0732">Signal</keyword>
<feature type="signal peptide" evidence="2">
    <location>
        <begin position="1"/>
        <end position="21"/>
    </location>
</feature>
<feature type="compositionally biased region" description="Low complexity" evidence="1">
    <location>
        <begin position="375"/>
        <end position="388"/>
    </location>
</feature>
<dbReference type="EMBL" id="QCYY01003362">
    <property type="protein sequence ID" value="ROT63869.1"/>
    <property type="molecule type" value="Genomic_DNA"/>
</dbReference>
<reference evidence="3 4" key="2">
    <citation type="submission" date="2019-01" db="EMBL/GenBank/DDBJ databases">
        <title>The decoding of complex shrimp genome reveals the adaptation for benthos swimmer, frequently molting mechanism and breeding impact on genome.</title>
        <authorList>
            <person name="Sun Y."/>
            <person name="Gao Y."/>
            <person name="Yu Y."/>
        </authorList>
    </citation>
    <scope>NUCLEOTIDE SEQUENCE [LARGE SCALE GENOMIC DNA]</scope>
    <source>
        <tissue evidence="3">Muscle</tissue>
    </source>
</reference>
<name>A0A3R7PEX7_PENVA</name>
<evidence type="ECO:0000256" key="2">
    <source>
        <dbReference type="SAM" id="SignalP"/>
    </source>
</evidence>
<evidence type="ECO:0000313" key="4">
    <source>
        <dbReference type="Proteomes" id="UP000283509"/>
    </source>
</evidence>
<organism evidence="3 4">
    <name type="scientific">Penaeus vannamei</name>
    <name type="common">Whiteleg shrimp</name>
    <name type="synonym">Litopenaeus vannamei</name>
    <dbReference type="NCBI Taxonomy" id="6689"/>
    <lineage>
        <taxon>Eukaryota</taxon>
        <taxon>Metazoa</taxon>
        <taxon>Ecdysozoa</taxon>
        <taxon>Arthropoda</taxon>
        <taxon>Crustacea</taxon>
        <taxon>Multicrustacea</taxon>
        <taxon>Malacostraca</taxon>
        <taxon>Eumalacostraca</taxon>
        <taxon>Eucarida</taxon>
        <taxon>Decapoda</taxon>
        <taxon>Dendrobranchiata</taxon>
        <taxon>Penaeoidea</taxon>
        <taxon>Penaeidae</taxon>
        <taxon>Penaeus</taxon>
    </lineage>
</organism>
<keyword evidence="4" id="KW-1185">Reference proteome</keyword>
<gene>
    <name evidence="3" type="ORF">C7M84_018210</name>
</gene>
<feature type="region of interest" description="Disordered" evidence="1">
    <location>
        <begin position="63"/>
        <end position="86"/>
    </location>
</feature>